<reference evidence="6" key="2">
    <citation type="submission" date="2020-05" db="UniProtKB">
        <authorList>
            <consortium name="EnsemblMetazoa"/>
        </authorList>
    </citation>
    <scope>IDENTIFICATION</scope>
    <source>
        <strain evidence="6">FAR1</strain>
    </source>
</reference>
<dbReference type="Proteomes" id="UP000075886">
    <property type="component" value="Unassembled WGS sequence"/>
</dbReference>
<organism evidence="6 7">
    <name type="scientific">Anopheles farauti</name>
    <dbReference type="NCBI Taxonomy" id="69004"/>
    <lineage>
        <taxon>Eukaryota</taxon>
        <taxon>Metazoa</taxon>
        <taxon>Ecdysozoa</taxon>
        <taxon>Arthropoda</taxon>
        <taxon>Hexapoda</taxon>
        <taxon>Insecta</taxon>
        <taxon>Pterygota</taxon>
        <taxon>Neoptera</taxon>
        <taxon>Endopterygota</taxon>
        <taxon>Diptera</taxon>
        <taxon>Nematocera</taxon>
        <taxon>Culicoidea</taxon>
        <taxon>Culicidae</taxon>
        <taxon>Anophelinae</taxon>
        <taxon>Anopheles</taxon>
    </lineage>
</organism>
<dbReference type="EMBL" id="AXCN02000314">
    <property type="status" value="NOT_ANNOTATED_CDS"/>
    <property type="molecule type" value="Genomic_DNA"/>
</dbReference>
<proteinExistence type="inferred from homology"/>
<dbReference type="PRINTS" id="PR00825">
    <property type="entry name" value="DOLALLERGEN"/>
</dbReference>
<dbReference type="GO" id="GO:0017171">
    <property type="term" value="F:serine hydrolase activity"/>
    <property type="evidence" value="ECO:0007669"/>
    <property type="project" value="TreeGrafter"/>
</dbReference>
<comment type="subcellular location">
    <subcellularLocation>
        <location evidence="1">Secreted</location>
    </subcellularLocation>
</comment>
<dbReference type="InterPro" id="IPR033906">
    <property type="entry name" value="Lipase_N"/>
</dbReference>
<evidence type="ECO:0000256" key="4">
    <source>
        <dbReference type="RuleBase" id="RU004262"/>
    </source>
</evidence>
<dbReference type="PANTHER" id="PTHR11610:SF150">
    <property type="entry name" value="FI01825P-RELATED"/>
    <property type="match status" value="1"/>
</dbReference>
<dbReference type="EnsemblMetazoa" id="AFAF002634-RA">
    <property type="protein sequence ID" value="AFAF002634-PA"/>
    <property type="gene ID" value="AFAF002634"/>
</dbReference>
<dbReference type="VEuPathDB" id="VectorBase:AFAF002634"/>
<keyword evidence="7" id="KW-1185">Reference proteome</keyword>
<dbReference type="CDD" id="cd00707">
    <property type="entry name" value="Pancreat_lipase_like"/>
    <property type="match status" value="1"/>
</dbReference>
<name>A0A182Q407_9DIPT</name>
<dbReference type="GO" id="GO:0016042">
    <property type="term" value="P:lipid catabolic process"/>
    <property type="evidence" value="ECO:0007669"/>
    <property type="project" value="TreeGrafter"/>
</dbReference>
<protein>
    <recommendedName>
        <fullName evidence="5">Lipase domain-containing protein</fullName>
    </recommendedName>
</protein>
<dbReference type="GO" id="GO:0005615">
    <property type="term" value="C:extracellular space"/>
    <property type="evidence" value="ECO:0007669"/>
    <property type="project" value="TreeGrafter"/>
</dbReference>
<dbReference type="SUPFAM" id="SSF53474">
    <property type="entry name" value="alpha/beta-Hydrolases"/>
    <property type="match status" value="1"/>
</dbReference>
<evidence type="ECO:0000256" key="1">
    <source>
        <dbReference type="ARBA" id="ARBA00004613"/>
    </source>
</evidence>
<comment type="similarity">
    <text evidence="2 4">Belongs to the AB hydrolase superfamily. Lipase family.</text>
</comment>
<evidence type="ECO:0000313" key="7">
    <source>
        <dbReference type="Proteomes" id="UP000075886"/>
    </source>
</evidence>
<dbReference type="Pfam" id="PF00151">
    <property type="entry name" value="Lipase"/>
    <property type="match status" value="1"/>
</dbReference>
<evidence type="ECO:0000256" key="2">
    <source>
        <dbReference type="ARBA" id="ARBA00010701"/>
    </source>
</evidence>
<evidence type="ECO:0000259" key="5">
    <source>
        <dbReference type="Pfam" id="PF00151"/>
    </source>
</evidence>
<dbReference type="STRING" id="69004.A0A182Q407"/>
<dbReference type="AlphaFoldDB" id="A0A182Q407"/>
<dbReference type="InterPro" id="IPR000734">
    <property type="entry name" value="TAG_lipase"/>
</dbReference>
<reference evidence="7" key="1">
    <citation type="submission" date="2014-01" db="EMBL/GenBank/DDBJ databases">
        <title>The Genome Sequence of Anopheles farauti FAR1 (V2).</title>
        <authorList>
            <consortium name="The Broad Institute Genomics Platform"/>
            <person name="Neafsey D.E."/>
            <person name="Besansky N."/>
            <person name="Howell P."/>
            <person name="Walton C."/>
            <person name="Young S.K."/>
            <person name="Zeng Q."/>
            <person name="Gargeya S."/>
            <person name="Fitzgerald M."/>
            <person name="Haas B."/>
            <person name="Abouelleil A."/>
            <person name="Allen A.W."/>
            <person name="Alvarado L."/>
            <person name="Arachchi H.M."/>
            <person name="Berlin A.M."/>
            <person name="Chapman S.B."/>
            <person name="Gainer-Dewar J."/>
            <person name="Goldberg J."/>
            <person name="Griggs A."/>
            <person name="Gujja S."/>
            <person name="Hansen M."/>
            <person name="Howarth C."/>
            <person name="Imamovic A."/>
            <person name="Ireland A."/>
            <person name="Larimer J."/>
            <person name="McCowan C."/>
            <person name="Murphy C."/>
            <person name="Pearson M."/>
            <person name="Poon T.W."/>
            <person name="Priest M."/>
            <person name="Roberts A."/>
            <person name="Saif S."/>
            <person name="Shea T."/>
            <person name="Sisk P."/>
            <person name="Sykes S."/>
            <person name="Wortman J."/>
            <person name="Nusbaum C."/>
            <person name="Birren B."/>
        </authorList>
    </citation>
    <scope>NUCLEOTIDE SEQUENCE [LARGE SCALE GENOMIC DNA]</scope>
    <source>
        <strain evidence="7">FAR1</strain>
    </source>
</reference>
<sequence length="371" mass="39649">MLGGVCTQIDYKTGRPAVRWCDLRFKVPAKVPIMQWYAIACFLVVGLIANGSAIEERNWQLVPDGNGRLHLVNTNPYDLPETDTPAPRFVPQQDIIFRLFTRANPTQPQILQLNNPGSISGSNFNAAHPTRFTIHGWNNDGSHFMNPSIRDAFFQLGDFNIITVDWGVGAINPNYITARNFVGPVGNTVSQLIDQLISTAGANPDNIYIIGYSLGAHAAGSAGKAQNGRINSIIALDPAGPLFAFGQPDAVSPADGRYVETIMTNAGLLGINTPLGQANFYPNGGRTQPGCGADIGGSCAHDRAPMFYAESITTSTPFRAMRCADHGQILAGSCTSSGPDANMGGQPSNYGRGVQGIYYLQTNNASPFARG</sequence>
<accession>A0A182Q407</accession>
<evidence type="ECO:0000256" key="3">
    <source>
        <dbReference type="ARBA" id="ARBA00022525"/>
    </source>
</evidence>
<dbReference type="PANTHER" id="PTHR11610">
    <property type="entry name" value="LIPASE"/>
    <property type="match status" value="1"/>
</dbReference>
<dbReference type="InterPro" id="IPR029058">
    <property type="entry name" value="AB_hydrolase_fold"/>
</dbReference>
<feature type="domain" description="Lipase" evidence="5">
    <location>
        <begin position="91"/>
        <end position="368"/>
    </location>
</feature>
<keyword evidence="3" id="KW-0964">Secreted</keyword>
<dbReference type="InterPro" id="IPR013818">
    <property type="entry name" value="Lipase"/>
</dbReference>
<evidence type="ECO:0000313" key="6">
    <source>
        <dbReference type="EnsemblMetazoa" id="AFAF002634-PA"/>
    </source>
</evidence>
<dbReference type="PRINTS" id="PR00821">
    <property type="entry name" value="TAGLIPASE"/>
</dbReference>
<dbReference type="InterPro" id="IPR002334">
    <property type="entry name" value="Allerg_PlipaseA1"/>
</dbReference>
<dbReference type="GO" id="GO:0016298">
    <property type="term" value="F:lipase activity"/>
    <property type="evidence" value="ECO:0007669"/>
    <property type="project" value="InterPro"/>
</dbReference>
<dbReference type="Gene3D" id="3.40.50.1820">
    <property type="entry name" value="alpha/beta hydrolase"/>
    <property type="match status" value="1"/>
</dbReference>